<evidence type="ECO:0000313" key="10">
    <source>
        <dbReference type="EMBL" id="KKI50885.1"/>
    </source>
</evidence>
<dbReference type="InterPro" id="IPR002358">
    <property type="entry name" value="Ribosomal_uL6_CS"/>
</dbReference>
<dbReference type="AlphaFoldDB" id="A0A0M2NKV9"/>
<evidence type="ECO:0000259" key="9">
    <source>
        <dbReference type="Pfam" id="PF00347"/>
    </source>
</evidence>
<dbReference type="PROSITE" id="PS00525">
    <property type="entry name" value="RIBOSOMAL_L6_1"/>
    <property type="match status" value="1"/>
</dbReference>
<evidence type="ECO:0000256" key="2">
    <source>
        <dbReference type="ARBA" id="ARBA00022730"/>
    </source>
</evidence>
<organism evidence="10 11">
    <name type="scientific">Christensenella hongkongensis</name>
    <dbReference type="NCBI Taxonomy" id="270498"/>
    <lineage>
        <taxon>Bacteria</taxon>
        <taxon>Bacillati</taxon>
        <taxon>Bacillota</taxon>
        <taxon>Clostridia</taxon>
        <taxon>Christensenellales</taxon>
        <taxon>Christensenellaceae</taxon>
        <taxon>Christensenella</taxon>
    </lineage>
</organism>
<comment type="function">
    <text evidence="6 8">This protein binds to the 23S rRNA, and is important in its secondary structure. It is located near the subunit interface in the base of the L7/L12 stalk, and near the tRNA binding site of the peptidyltransferase center.</text>
</comment>
<dbReference type="FunFam" id="3.90.930.12:FF:000001">
    <property type="entry name" value="50S ribosomal protein L6"/>
    <property type="match status" value="1"/>
</dbReference>
<dbReference type="InterPro" id="IPR019906">
    <property type="entry name" value="Ribosomal_uL6_bac-type"/>
</dbReference>
<dbReference type="STRING" id="270498.CHK_1609"/>
<evidence type="ECO:0000256" key="1">
    <source>
        <dbReference type="ARBA" id="ARBA00009356"/>
    </source>
</evidence>
<evidence type="ECO:0000256" key="3">
    <source>
        <dbReference type="ARBA" id="ARBA00022884"/>
    </source>
</evidence>
<dbReference type="Proteomes" id="UP000034076">
    <property type="component" value="Unassembled WGS sequence"/>
</dbReference>
<keyword evidence="5 6" id="KW-0687">Ribonucleoprotein</keyword>
<feature type="domain" description="Large ribosomal subunit protein uL6 alpha-beta" evidence="9">
    <location>
        <begin position="12"/>
        <end position="82"/>
    </location>
</feature>
<keyword evidence="11" id="KW-1185">Reference proteome</keyword>
<dbReference type="SUPFAM" id="SSF56053">
    <property type="entry name" value="Ribosomal protein L6"/>
    <property type="match status" value="2"/>
</dbReference>
<evidence type="ECO:0000313" key="11">
    <source>
        <dbReference type="Proteomes" id="UP000034076"/>
    </source>
</evidence>
<keyword evidence="4 6" id="KW-0689">Ribosomal protein</keyword>
<feature type="domain" description="Large ribosomal subunit protein uL6 alpha-beta" evidence="9">
    <location>
        <begin position="90"/>
        <end position="164"/>
    </location>
</feature>
<sequence length="178" mass="19303">MSRIGKLPIDLPSGVTVTTAGNEVTVKGKNGELKAKFSDKITIKQEGEQIVLTRDSDQKESKALHGLTRALLANMVKGVSEGFQKNLEIVGVGYRVQLQGKKLVFGLGYSHPVEVEAPEGITFEVPNPNSVIIKGIDKQAVGQCAANIRSLRPPEPYKGKGIKYEGEYIRRKVGKTGM</sequence>
<dbReference type="PANTHER" id="PTHR11655:SF14">
    <property type="entry name" value="LARGE RIBOSOMAL SUBUNIT PROTEIN UL6M"/>
    <property type="match status" value="1"/>
</dbReference>
<dbReference type="Gene3D" id="3.90.930.12">
    <property type="entry name" value="Ribosomal protein L6, alpha-beta domain"/>
    <property type="match status" value="2"/>
</dbReference>
<dbReference type="PIRSF" id="PIRSF002162">
    <property type="entry name" value="Ribosomal_L6"/>
    <property type="match status" value="1"/>
</dbReference>
<name>A0A0M2NKV9_9FIRM</name>
<dbReference type="InterPro" id="IPR000702">
    <property type="entry name" value="Ribosomal_uL6-like"/>
</dbReference>
<dbReference type="PANTHER" id="PTHR11655">
    <property type="entry name" value="60S/50S RIBOSOMAL PROTEIN L6/L9"/>
    <property type="match status" value="1"/>
</dbReference>
<dbReference type="NCBIfam" id="TIGR03654">
    <property type="entry name" value="L6_bact"/>
    <property type="match status" value="1"/>
</dbReference>
<dbReference type="PRINTS" id="PR00059">
    <property type="entry name" value="RIBOSOMALL6"/>
</dbReference>
<dbReference type="GO" id="GO:0003735">
    <property type="term" value="F:structural constituent of ribosome"/>
    <property type="evidence" value="ECO:0007669"/>
    <property type="project" value="UniProtKB-UniRule"/>
</dbReference>
<dbReference type="InterPro" id="IPR020040">
    <property type="entry name" value="Ribosomal_uL6_a/b-dom"/>
</dbReference>
<keyword evidence="2 6" id="KW-0699">rRNA-binding</keyword>
<gene>
    <name evidence="6" type="primary">rplF</name>
    <name evidence="10" type="ORF">CHK_1609</name>
</gene>
<evidence type="ECO:0000256" key="5">
    <source>
        <dbReference type="ARBA" id="ARBA00023274"/>
    </source>
</evidence>
<dbReference type="PATRIC" id="fig|270498.16.peg.1126"/>
<evidence type="ECO:0000256" key="7">
    <source>
        <dbReference type="RuleBase" id="RU003869"/>
    </source>
</evidence>
<comment type="caution">
    <text evidence="10">The sequence shown here is derived from an EMBL/GenBank/DDBJ whole genome shotgun (WGS) entry which is preliminary data.</text>
</comment>
<dbReference type="GO" id="GO:0002181">
    <property type="term" value="P:cytoplasmic translation"/>
    <property type="evidence" value="ECO:0007669"/>
    <property type="project" value="TreeGrafter"/>
</dbReference>
<keyword evidence="3 6" id="KW-0694">RNA-binding</keyword>
<dbReference type="GO" id="GO:0022625">
    <property type="term" value="C:cytosolic large ribosomal subunit"/>
    <property type="evidence" value="ECO:0007669"/>
    <property type="project" value="UniProtKB-UniRule"/>
</dbReference>
<dbReference type="EMBL" id="LAYJ01000090">
    <property type="protein sequence ID" value="KKI50885.1"/>
    <property type="molecule type" value="Genomic_DNA"/>
</dbReference>
<protein>
    <recommendedName>
        <fullName evidence="6">Large ribosomal subunit protein uL6</fullName>
    </recommendedName>
</protein>
<comment type="subunit">
    <text evidence="6">Part of the 50S ribosomal subunit.</text>
</comment>
<dbReference type="RefSeq" id="WP_046443485.1">
    <property type="nucleotide sequence ID" value="NZ_CAUERS010000052.1"/>
</dbReference>
<dbReference type="InterPro" id="IPR036789">
    <property type="entry name" value="Ribosomal_uL6-like_a/b-dom_sf"/>
</dbReference>
<dbReference type="GO" id="GO:0019843">
    <property type="term" value="F:rRNA binding"/>
    <property type="evidence" value="ECO:0007669"/>
    <property type="project" value="UniProtKB-UniRule"/>
</dbReference>
<dbReference type="FunFam" id="3.90.930.12:FF:000002">
    <property type="entry name" value="50S ribosomal protein L6"/>
    <property type="match status" value="1"/>
</dbReference>
<dbReference type="Pfam" id="PF00347">
    <property type="entry name" value="Ribosomal_L6"/>
    <property type="match status" value="2"/>
</dbReference>
<evidence type="ECO:0000256" key="4">
    <source>
        <dbReference type="ARBA" id="ARBA00022980"/>
    </source>
</evidence>
<dbReference type="HAMAP" id="MF_01365_B">
    <property type="entry name" value="Ribosomal_uL6_B"/>
    <property type="match status" value="1"/>
</dbReference>
<proteinExistence type="inferred from homology"/>
<dbReference type="OrthoDB" id="9805007at2"/>
<accession>A0A0M2NKV9</accession>
<evidence type="ECO:0000256" key="6">
    <source>
        <dbReference type="HAMAP-Rule" id="MF_01365"/>
    </source>
</evidence>
<evidence type="ECO:0000256" key="8">
    <source>
        <dbReference type="RuleBase" id="RU003870"/>
    </source>
</evidence>
<comment type="similarity">
    <text evidence="1 6 7">Belongs to the universal ribosomal protein uL6 family.</text>
</comment>
<reference evidence="10 11" key="1">
    <citation type="submission" date="2015-04" db="EMBL/GenBank/DDBJ databases">
        <title>Draft genome sequence of bacteremic isolate Catabacter hongkongensis type strain HKU16T.</title>
        <authorList>
            <person name="Lau S.K."/>
            <person name="Teng J.L."/>
            <person name="Huang Y."/>
            <person name="Curreem S.O."/>
            <person name="Tsui S.K."/>
            <person name="Woo P.C."/>
        </authorList>
    </citation>
    <scope>NUCLEOTIDE SEQUENCE [LARGE SCALE GENOMIC DNA]</scope>
    <source>
        <strain evidence="10 11">HKU16</strain>
    </source>
</reference>